<evidence type="ECO:0000313" key="8">
    <source>
        <dbReference type="EMBL" id="RNA68022.1"/>
    </source>
</evidence>
<feature type="domain" description="R3H" evidence="7">
    <location>
        <begin position="140"/>
        <end position="205"/>
    </location>
</feature>
<dbReference type="NCBIfam" id="NF041568">
    <property type="entry name" value="Jag_EloR"/>
    <property type="match status" value="1"/>
</dbReference>
<dbReference type="RefSeq" id="WP_122900015.1">
    <property type="nucleotide sequence ID" value="NZ_RHIB01000002.1"/>
</dbReference>
<dbReference type="InterPro" id="IPR039247">
    <property type="entry name" value="KhpB"/>
</dbReference>
<dbReference type="GO" id="GO:0071555">
    <property type="term" value="P:cell wall organization"/>
    <property type="evidence" value="ECO:0007669"/>
    <property type="project" value="UniProtKB-KW"/>
</dbReference>
<keyword evidence="9" id="KW-1185">Reference proteome</keyword>
<evidence type="ECO:0000313" key="9">
    <source>
        <dbReference type="Proteomes" id="UP000278746"/>
    </source>
</evidence>
<accession>A0A3M7TTE5</accession>
<dbReference type="InterPro" id="IPR001374">
    <property type="entry name" value="R3H_dom"/>
</dbReference>
<dbReference type="HAMAP" id="MF_00867">
    <property type="entry name" value="KhpB"/>
    <property type="match status" value="1"/>
</dbReference>
<comment type="similarity">
    <text evidence="6">Belongs to the KhpB RNA-binding protein family.</text>
</comment>
<evidence type="ECO:0000256" key="4">
    <source>
        <dbReference type="ARBA" id="ARBA00023186"/>
    </source>
</evidence>
<comment type="subcellular location">
    <subcellularLocation>
        <location evidence="6">Cytoplasm</location>
    </subcellularLocation>
</comment>
<dbReference type="CDD" id="cd02644">
    <property type="entry name" value="R3H_jag"/>
    <property type="match status" value="1"/>
</dbReference>
<reference evidence="8 9" key="1">
    <citation type="submission" date="2018-10" db="EMBL/GenBank/DDBJ databases">
        <title>Bacillus Keqinensis sp. nov., a moderately halophilic bacterium isolated from a saline-alkaline lake.</title>
        <authorList>
            <person name="Wang H."/>
        </authorList>
    </citation>
    <scope>NUCLEOTIDE SEQUENCE [LARGE SCALE GENOMIC DNA]</scope>
    <source>
        <strain evidence="8 9">KQ-3</strain>
    </source>
</reference>
<comment type="subunit">
    <text evidence="6">Forms a complex with KhpA.</text>
</comment>
<evidence type="ECO:0000256" key="2">
    <source>
        <dbReference type="ARBA" id="ARBA00022884"/>
    </source>
</evidence>
<dbReference type="OrthoDB" id="9794483at2"/>
<dbReference type="SUPFAM" id="SSF82708">
    <property type="entry name" value="R3H domain"/>
    <property type="match status" value="1"/>
</dbReference>
<dbReference type="GO" id="GO:0003723">
    <property type="term" value="F:RNA binding"/>
    <property type="evidence" value="ECO:0007669"/>
    <property type="project" value="UniProtKB-UniRule"/>
</dbReference>
<evidence type="ECO:0000259" key="7">
    <source>
        <dbReference type="PROSITE" id="PS51061"/>
    </source>
</evidence>
<keyword evidence="5 6" id="KW-0961">Cell wall biogenesis/degradation</keyword>
<feature type="region of interest" description="Jag_N domain" evidence="6">
    <location>
        <begin position="5"/>
        <end position="55"/>
    </location>
</feature>
<name>A0A3M7TTE5_9BACI</name>
<dbReference type="EMBL" id="RHIB01000002">
    <property type="protein sequence ID" value="RNA68022.1"/>
    <property type="molecule type" value="Genomic_DNA"/>
</dbReference>
<comment type="caution">
    <text evidence="8">The sequence shown here is derived from an EMBL/GenBank/DDBJ whole genome shotgun (WGS) entry which is preliminary data.</text>
</comment>
<sequence length="205" mass="22731">MKKVTVSGKTVDEAIELAIEKLGVSREQADIRIIEEAQKGFLGIIGGKPAVVEAAVKPDPLKEALTFLRETIDKMGVTASVSHEVNKDTVSFNIEGEEIGILIGKRGQTLDSLQYLVNLVANKNSEQYLRIVLDAEGYRERRRESLEKLALRLGDKALRTGQEVRLEPMNALERKIIHTTLQNVKGVGTYSDGKEPNRRIVVTPK</sequence>
<dbReference type="Gene3D" id="3.30.300.20">
    <property type="match status" value="1"/>
</dbReference>
<dbReference type="SMART" id="SM01245">
    <property type="entry name" value="Jag_N"/>
    <property type="match status" value="1"/>
</dbReference>
<comment type="function">
    <text evidence="6">A probable RNA chaperone. Forms a complex with KhpA which binds to cellular RNA and controls its expression. Plays a role in peptidoglycan (PG) homeostasis and cell length regulation.</text>
</comment>
<dbReference type="InterPro" id="IPR015946">
    <property type="entry name" value="KH_dom-like_a/b"/>
</dbReference>
<keyword evidence="4 6" id="KW-0143">Chaperone</keyword>
<dbReference type="PANTHER" id="PTHR35800:SF1">
    <property type="entry name" value="RNA-BINDING PROTEIN KHPB"/>
    <property type="match status" value="1"/>
</dbReference>
<comment type="domain">
    <text evidence="6">Has an N-terminal Jag-N domain and 2 RNA-binding domains (KH and R3H).</text>
</comment>
<dbReference type="InterPro" id="IPR036867">
    <property type="entry name" value="R3H_dom_sf"/>
</dbReference>
<evidence type="ECO:0000256" key="6">
    <source>
        <dbReference type="HAMAP-Rule" id="MF_00867"/>
    </source>
</evidence>
<dbReference type="GO" id="GO:0005737">
    <property type="term" value="C:cytoplasm"/>
    <property type="evidence" value="ECO:0007669"/>
    <property type="project" value="UniProtKB-SubCell"/>
</dbReference>
<dbReference type="PANTHER" id="PTHR35800">
    <property type="entry name" value="PROTEIN JAG"/>
    <property type="match status" value="1"/>
</dbReference>
<dbReference type="GO" id="GO:0009252">
    <property type="term" value="P:peptidoglycan biosynthetic process"/>
    <property type="evidence" value="ECO:0007669"/>
    <property type="project" value="UniProtKB-UniRule"/>
</dbReference>
<gene>
    <name evidence="6" type="primary">khpB</name>
    <name evidence="6" type="synonym">eloR</name>
    <name evidence="8" type="ORF">EBO34_15170</name>
</gene>
<evidence type="ECO:0000256" key="1">
    <source>
        <dbReference type="ARBA" id="ARBA00022490"/>
    </source>
</evidence>
<dbReference type="Gene3D" id="3.30.1370.50">
    <property type="entry name" value="R3H-like domain"/>
    <property type="match status" value="1"/>
</dbReference>
<organism evidence="8 9">
    <name type="scientific">Alteribacter keqinensis</name>
    <dbReference type="NCBI Taxonomy" id="2483800"/>
    <lineage>
        <taxon>Bacteria</taxon>
        <taxon>Bacillati</taxon>
        <taxon>Bacillota</taxon>
        <taxon>Bacilli</taxon>
        <taxon>Bacillales</taxon>
        <taxon>Bacillaceae</taxon>
        <taxon>Alteribacter</taxon>
    </lineage>
</organism>
<dbReference type="InterPro" id="IPR032782">
    <property type="entry name" value="KhpB_N"/>
</dbReference>
<proteinExistence type="inferred from homology"/>
<dbReference type="Pfam" id="PF13083">
    <property type="entry name" value="KH_KhpA-B"/>
    <property type="match status" value="1"/>
</dbReference>
<dbReference type="Pfam" id="PF14804">
    <property type="entry name" value="Jag_N"/>
    <property type="match status" value="1"/>
</dbReference>
<keyword evidence="3 6" id="KW-0133">Cell shape</keyword>
<dbReference type="PROSITE" id="PS51061">
    <property type="entry name" value="R3H"/>
    <property type="match status" value="1"/>
</dbReference>
<keyword evidence="2 6" id="KW-0694">RNA-binding</keyword>
<dbReference type="Proteomes" id="UP000278746">
    <property type="component" value="Unassembled WGS sequence"/>
</dbReference>
<evidence type="ECO:0000256" key="5">
    <source>
        <dbReference type="ARBA" id="ARBA00023316"/>
    </source>
</evidence>
<dbReference type="InterPro" id="IPR038008">
    <property type="entry name" value="Jag_KH"/>
</dbReference>
<keyword evidence="1 6" id="KW-0963">Cytoplasm</keyword>
<dbReference type="InterPro" id="IPR034079">
    <property type="entry name" value="R3H_KhpB"/>
</dbReference>
<dbReference type="GO" id="GO:0008360">
    <property type="term" value="P:regulation of cell shape"/>
    <property type="evidence" value="ECO:0007669"/>
    <property type="project" value="UniProtKB-KW"/>
</dbReference>
<protein>
    <recommendedName>
        <fullName evidence="6">RNA-binding protein KhpB</fullName>
    </recommendedName>
    <alternativeName>
        <fullName evidence="6">RNA-binding protein EloR</fullName>
    </alternativeName>
</protein>
<dbReference type="SMART" id="SM00393">
    <property type="entry name" value="R3H"/>
    <property type="match status" value="1"/>
</dbReference>
<dbReference type="InterPro" id="IPR038247">
    <property type="entry name" value="Jag_N_dom_sf"/>
</dbReference>
<dbReference type="Pfam" id="PF01424">
    <property type="entry name" value="R3H"/>
    <property type="match status" value="1"/>
</dbReference>
<evidence type="ECO:0000256" key="3">
    <source>
        <dbReference type="ARBA" id="ARBA00022960"/>
    </source>
</evidence>
<dbReference type="Gene3D" id="3.30.30.80">
    <property type="entry name" value="probable RNA-binding protein from clostridium symbiosum atcc 14940"/>
    <property type="match status" value="1"/>
</dbReference>
<dbReference type="AlphaFoldDB" id="A0A3M7TTE5"/>
<dbReference type="CDD" id="cd02414">
    <property type="entry name" value="KH-II_Jag"/>
    <property type="match status" value="1"/>
</dbReference>